<keyword evidence="2" id="KW-0547">Nucleotide-binding</keyword>
<dbReference type="GO" id="GO:0006281">
    <property type="term" value="P:DNA repair"/>
    <property type="evidence" value="ECO:0007669"/>
    <property type="project" value="TreeGrafter"/>
</dbReference>
<protein>
    <recommendedName>
        <fullName evidence="5">AAA+ ATPase domain-containing protein</fullName>
    </recommendedName>
</protein>
<dbReference type="SUPFAM" id="SSF52540">
    <property type="entry name" value="P-loop containing nucleoside triphosphate hydrolases"/>
    <property type="match status" value="1"/>
</dbReference>
<keyword evidence="3" id="KW-0067">ATP-binding</keyword>
<dbReference type="PANTHER" id="PTHR11669:SF20">
    <property type="entry name" value="REPLICATION FACTOR C SUBUNIT 4"/>
    <property type="match status" value="1"/>
</dbReference>
<evidence type="ECO:0000256" key="1">
    <source>
        <dbReference type="ARBA" id="ARBA00022705"/>
    </source>
</evidence>
<dbReference type="EMBL" id="MN739966">
    <property type="protein sequence ID" value="QHT80231.1"/>
    <property type="molecule type" value="Genomic_DNA"/>
</dbReference>
<evidence type="ECO:0000256" key="2">
    <source>
        <dbReference type="ARBA" id="ARBA00022741"/>
    </source>
</evidence>
<dbReference type="GO" id="GO:0005524">
    <property type="term" value="F:ATP binding"/>
    <property type="evidence" value="ECO:0007669"/>
    <property type="project" value="UniProtKB-KW"/>
</dbReference>
<dbReference type="GO" id="GO:0005663">
    <property type="term" value="C:DNA replication factor C complex"/>
    <property type="evidence" value="ECO:0007669"/>
    <property type="project" value="TreeGrafter"/>
</dbReference>
<keyword evidence="1" id="KW-0235">DNA replication</keyword>
<dbReference type="GO" id="GO:0006261">
    <property type="term" value="P:DNA-templated DNA replication"/>
    <property type="evidence" value="ECO:0007669"/>
    <property type="project" value="TreeGrafter"/>
</dbReference>
<name>A0A6C0HHX0_9ZZZZ</name>
<dbReference type="InterPro" id="IPR027417">
    <property type="entry name" value="P-loop_NTPase"/>
</dbReference>
<reference evidence="4" key="1">
    <citation type="journal article" date="2020" name="Nature">
        <title>Giant virus diversity and host interactions through global metagenomics.</title>
        <authorList>
            <person name="Schulz F."/>
            <person name="Roux S."/>
            <person name="Paez-Espino D."/>
            <person name="Jungbluth S."/>
            <person name="Walsh D.A."/>
            <person name="Denef V.J."/>
            <person name="McMahon K.D."/>
            <person name="Konstantinidis K.T."/>
            <person name="Eloe-Fadrosh E.A."/>
            <person name="Kyrpides N.C."/>
            <person name="Woyke T."/>
        </authorList>
    </citation>
    <scope>NUCLEOTIDE SEQUENCE</scope>
    <source>
        <strain evidence="4">GVMAG-M-3300023184-120</strain>
    </source>
</reference>
<accession>A0A6C0HHX0</accession>
<evidence type="ECO:0008006" key="5">
    <source>
        <dbReference type="Google" id="ProtNLM"/>
    </source>
</evidence>
<dbReference type="GO" id="GO:0005634">
    <property type="term" value="C:nucleus"/>
    <property type="evidence" value="ECO:0007669"/>
    <property type="project" value="TreeGrafter"/>
</dbReference>
<evidence type="ECO:0000256" key="3">
    <source>
        <dbReference type="ARBA" id="ARBA00022840"/>
    </source>
</evidence>
<dbReference type="CDD" id="cd00009">
    <property type="entry name" value="AAA"/>
    <property type="match status" value="1"/>
</dbReference>
<dbReference type="AlphaFoldDB" id="A0A6C0HHX0"/>
<dbReference type="PANTHER" id="PTHR11669">
    <property type="entry name" value="REPLICATION FACTOR C / DNA POLYMERASE III GAMMA-TAU SUBUNIT"/>
    <property type="match status" value="1"/>
</dbReference>
<dbReference type="Gene3D" id="3.40.50.300">
    <property type="entry name" value="P-loop containing nucleotide triphosphate hydrolases"/>
    <property type="match status" value="1"/>
</dbReference>
<evidence type="ECO:0000313" key="4">
    <source>
        <dbReference type="EMBL" id="QHT80231.1"/>
    </source>
</evidence>
<proteinExistence type="predicted"/>
<dbReference type="Pfam" id="PF13177">
    <property type="entry name" value="DNA_pol3_delta2"/>
    <property type="match status" value="1"/>
</dbReference>
<organism evidence="4">
    <name type="scientific">viral metagenome</name>
    <dbReference type="NCBI Taxonomy" id="1070528"/>
    <lineage>
        <taxon>unclassified sequences</taxon>
        <taxon>metagenomes</taxon>
        <taxon>organismal metagenomes</taxon>
    </lineage>
</organism>
<sequence length="265" mass="31201">MLLDIHQEIKTKLDEFYESNRIPHIIFNGPSGSGKQTLVQEFLKKIYRYNENMIKNNVMHVNCSHGKGIKFIREDLKFFAKTNVQLNGGYYFKSVVLLNADNLTIDAQSALRRCIEQYSKNTRFFIIVENKQGLLPPIISRFCNIFVPYPIINQKQVNLHMNTISNPTQTKAIQLEISKELSPGKWNHKELMNIVNRMYDNGICCMDIVNWASEQPKWTKKEKSEFNMCFIKVKPEFRCEKLLMLYILDFIFYRISDPLHELSFL</sequence>
<dbReference type="InterPro" id="IPR050238">
    <property type="entry name" value="DNA_Rep/Repair_Clamp_Loader"/>
</dbReference>
<dbReference type="GO" id="GO:0003689">
    <property type="term" value="F:DNA clamp loader activity"/>
    <property type="evidence" value="ECO:0007669"/>
    <property type="project" value="TreeGrafter"/>
</dbReference>